<evidence type="ECO:0000256" key="4">
    <source>
        <dbReference type="ARBA" id="ARBA00022679"/>
    </source>
</evidence>
<evidence type="ECO:0000256" key="1">
    <source>
        <dbReference type="ARBA" id="ARBA00012513"/>
    </source>
</evidence>
<protein>
    <recommendedName>
        <fullName evidence="1">non-specific serine/threonine protein kinase</fullName>
        <ecNumber evidence="1">2.7.11.1</ecNumber>
    </recommendedName>
</protein>
<dbReference type="EMBL" id="CP027860">
    <property type="protein sequence ID" value="AVP98417.1"/>
    <property type="molecule type" value="Genomic_DNA"/>
</dbReference>
<reference evidence="11 12" key="1">
    <citation type="submission" date="2018-03" db="EMBL/GenBank/DDBJ databases">
        <title>Ahniella affigens gen. nov., sp. nov., a gammaproteobacterium isolated from sandy soil near a stream.</title>
        <authorList>
            <person name="Ko Y."/>
            <person name="Kim J.-H."/>
        </authorList>
    </citation>
    <scope>NUCLEOTIDE SEQUENCE [LARGE SCALE GENOMIC DNA]</scope>
    <source>
        <strain evidence="11 12">D13</strain>
    </source>
</reference>
<dbReference type="InterPro" id="IPR017441">
    <property type="entry name" value="Protein_kinase_ATP_BS"/>
</dbReference>
<dbReference type="PROSITE" id="PS00108">
    <property type="entry name" value="PROTEIN_KINASE_ST"/>
    <property type="match status" value="1"/>
</dbReference>
<keyword evidence="4" id="KW-0808">Transferase</keyword>
<dbReference type="InterPro" id="IPR019734">
    <property type="entry name" value="TPR_rpt"/>
</dbReference>
<evidence type="ECO:0000256" key="9">
    <source>
        <dbReference type="SAM" id="MobiDB-lite"/>
    </source>
</evidence>
<dbReference type="Gene3D" id="1.10.510.10">
    <property type="entry name" value="Transferase(Phosphotransferase) domain 1"/>
    <property type="match status" value="1"/>
</dbReference>
<dbReference type="SMART" id="SM00220">
    <property type="entry name" value="S_TKc"/>
    <property type="match status" value="1"/>
</dbReference>
<keyword evidence="3" id="KW-0597">Phosphoprotein</keyword>
<sequence length="1085" mass="118118">MDEPMPNRAQADLKATVTGMFAVAEFSPGTVIAERFRIVRLLGMGAMGVVYQAEDEQLKVPVALKLLRPELANKAEAFERFRHELLLARQVSNPHVVRIHDLVQHQGLWLISMDFVRGESLEDLLLRERVLLPERALLITRQLALGLQAAHQKQVVHRDLKPANVLINEHGDALITDFGVARSIGETRLTQSGIVIGTPAYLSPEQAQAAPIDGRSDLYTLGLMLYEMLSGELPFASGTGSEVLVQRILRSPPSILTVKPELPSWLADLLAALLTPKPEQRLPNAEALIAAIDQRRARAPKIDDLGAAPSARWPWLTAIAAVAAVGLAAALFWRGDQRAPDPDNAPWATLTLMPVHDNARPGANTPDLRDLNRVVESDWIDRGLKTISVEQINRALVRLGFDQASWHRHRDEVFAALPSQYFLELDIDEDQGQRVWVAQLWPAGAKEPSWTERLAEATNHPDQTALKLIAAAEAELPDRPKTAPAPNLLERLQQLARLSARAPGAEAVAATDAVAIALDCSEHLNQLEQIGERAEASRTARECLDRLPKTAITATVQRARAHASLALDDADAALPNLPATGWLSPEAQRLRARALADQGELEAAQAAVQLVLKADPGNGRAWFESGKYAIMAGDAQRAVDDYLVRAQVLANRLQDAALKGDVANAQGIGYRRLGQLEASADAYRQAAGFHAAAGNRRGQATSLHNLSATLSLLGQFDAAEQSLHQAEEILTPMGDQKALADLRNDFGLLAEERGDYPAALAAHREALSMRMQSADQRAVAESLLNVGFAYYQMGDFANAELHWQQANERFLHDQDLFGQVRAQQGLGLAFAARGRFAEARAAFEYTLNMAETNQMSEELAVAHAALAEQDRLEGKLESARTHMLAARGGFESRSDTRGLTEMHLLDAQLLLDQNDPNAALAVLAPLTGQIGNREQQAAWHLRRAEALLRLDDRDAARAAALQAVTDADLAHSAQVRVEALLVGARASKAVPAADLLQRARNELKQFASANLSAKLYLTSLALNAGACADDFRLGETLFSRVSLISERRAFFEAARACRRLTADEQQRAAHEAQTPSAAPTKAPDA</sequence>
<dbReference type="PANTHER" id="PTHR24351">
    <property type="entry name" value="RIBOSOMAL PROTEIN S6 KINASE"/>
    <property type="match status" value="1"/>
</dbReference>
<evidence type="ECO:0000256" key="8">
    <source>
        <dbReference type="PROSITE-ProRule" id="PRU10141"/>
    </source>
</evidence>
<dbReference type="AlphaFoldDB" id="A0A2P1PUA0"/>
<dbReference type="SUPFAM" id="SSF56112">
    <property type="entry name" value="Protein kinase-like (PK-like)"/>
    <property type="match status" value="1"/>
</dbReference>
<feature type="binding site" evidence="8">
    <location>
        <position position="65"/>
    </location>
    <ligand>
        <name>ATP</name>
        <dbReference type="ChEBI" id="CHEBI:30616"/>
    </ligand>
</feature>
<dbReference type="GO" id="GO:0004674">
    <property type="term" value="F:protein serine/threonine kinase activity"/>
    <property type="evidence" value="ECO:0007669"/>
    <property type="project" value="UniProtKB-KW"/>
</dbReference>
<organism evidence="11 12">
    <name type="scientific">Ahniella affigens</name>
    <dbReference type="NCBI Taxonomy" id="2021234"/>
    <lineage>
        <taxon>Bacteria</taxon>
        <taxon>Pseudomonadati</taxon>
        <taxon>Pseudomonadota</taxon>
        <taxon>Gammaproteobacteria</taxon>
        <taxon>Lysobacterales</taxon>
        <taxon>Rhodanobacteraceae</taxon>
        <taxon>Ahniella</taxon>
    </lineage>
</organism>
<dbReference type="PROSITE" id="PS00107">
    <property type="entry name" value="PROTEIN_KINASE_ATP"/>
    <property type="match status" value="1"/>
</dbReference>
<evidence type="ECO:0000259" key="10">
    <source>
        <dbReference type="PROSITE" id="PS50011"/>
    </source>
</evidence>
<evidence type="ECO:0000256" key="7">
    <source>
        <dbReference type="ARBA" id="ARBA00022840"/>
    </source>
</evidence>
<evidence type="ECO:0000313" key="11">
    <source>
        <dbReference type="EMBL" id="AVP98417.1"/>
    </source>
</evidence>
<name>A0A2P1PUA0_9GAMM</name>
<dbReference type="PROSITE" id="PS50011">
    <property type="entry name" value="PROTEIN_KINASE_DOM"/>
    <property type="match status" value="1"/>
</dbReference>
<keyword evidence="2" id="KW-0723">Serine/threonine-protein kinase</keyword>
<keyword evidence="7 8" id="KW-0067">ATP-binding</keyword>
<feature type="region of interest" description="Disordered" evidence="9">
    <location>
        <begin position="1062"/>
        <end position="1085"/>
    </location>
</feature>
<dbReference type="Gene3D" id="3.30.200.20">
    <property type="entry name" value="Phosphorylase Kinase, domain 1"/>
    <property type="match status" value="1"/>
</dbReference>
<gene>
    <name evidence="11" type="ORF">C7S18_15010</name>
</gene>
<accession>A0A2P1PUA0</accession>
<feature type="domain" description="Protein kinase" evidence="10">
    <location>
        <begin position="36"/>
        <end position="302"/>
    </location>
</feature>
<dbReference type="Proteomes" id="UP000241074">
    <property type="component" value="Chromosome"/>
</dbReference>
<dbReference type="Gene3D" id="1.25.40.10">
    <property type="entry name" value="Tetratricopeptide repeat domain"/>
    <property type="match status" value="2"/>
</dbReference>
<keyword evidence="6" id="KW-0418">Kinase</keyword>
<dbReference type="InterPro" id="IPR008271">
    <property type="entry name" value="Ser/Thr_kinase_AS"/>
</dbReference>
<proteinExistence type="predicted"/>
<reference evidence="11 12" key="2">
    <citation type="submission" date="2018-03" db="EMBL/GenBank/DDBJ databases">
        <authorList>
            <person name="Keele B.F."/>
        </authorList>
    </citation>
    <scope>NUCLEOTIDE SEQUENCE [LARGE SCALE GENOMIC DNA]</scope>
    <source>
        <strain evidence="11 12">D13</strain>
    </source>
</reference>
<dbReference type="CDD" id="cd14014">
    <property type="entry name" value="STKc_PknB_like"/>
    <property type="match status" value="1"/>
</dbReference>
<evidence type="ECO:0000256" key="6">
    <source>
        <dbReference type="ARBA" id="ARBA00022777"/>
    </source>
</evidence>
<dbReference type="Pfam" id="PF13424">
    <property type="entry name" value="TPR_12"/>
    <property type="match status" value="1"/>
</dbReference>
<keyword evidence="12" id="KW-1185">Reference proteome</keyword>
<dbReference type="FunFam" id="1.10.510.10:FF:000021">
    <property type="entry name" value="Serine/threonine protein kinase"/>
    <property type="match status" value="1"/>
</dbReference>
<dbReference type="SMART" id="SM00028">
    <property type="entry name" value="TPR"/>
    <property type="match status" value="6"/>
</dbReference>
<dbReference type="InterPro" id="IPR000719">
    <property type="entry name" value="Prot_kinase_dom"/>
</dbReference>
<keyword evidence="5 8" id="KW-0547">Nucleotide-binding</keyword>
<dbReference type="InterPro" id="IPR011009">
    <property type="entry name" value="Kinase-like_dom_sf"/>
</dbReference>
<dbReference type="KEGG" id="xba:C7S18_15010"/>
<dbReference type="OrthoDB" id="9801841at2"/>
<evidence type="ECO:0000256" key="5">
    <source>
        <dbReference type="ARBA" id="ARBA00022741"/>
    </source>
</evidence>
<dbReference type="InterPro" id="IPR011990">
    <property type="entry name" value="TPR-like_helical_dom_sf"/>
</dbReference>
<dbReference type="Pfam" id="PF00069">
    <property type="entry name" value="Pkinase"/>
    <property type="match status" value="1"/>
</dbReference>
<dbReference type="GO" id="GO:0005524">
    <property type="term" value="F:ATP binding"/>
    <property type="evidence" value="ECO:0007669"/>
    <property type="project" value="UniProtKB-UniRule"/>
</dbReference>
<evidence type="ECO:0000256" key="2">
    <source>
        <dbReference type="ARBA" id="ARBA00022527"/>
    </source>
</evidence>
<dbReference type="SUPFAM" id="SSF48452">
    <property type="entry name" value="TPR-like"/>
    <property type="match status" value="3"/>
</dbReference>
<dbReference type="EC" id="2.7.11.1" evidence="1"/>
<evidence type="ECO:0000313" key="12">
    <source>
        <dbReference type="Proteomes" id="UP000241074"/>
    </source>
</evidence>
<evidence type="ECO:0000256" key="3">
    <source>
        <dbReference type="ARBA" id="ARBA00022553"/>
    </source>
</evidence>